<evidence type="ECO:0000313" key="9">
    <source>
        <dbReference type="EMBL" id="SNT22600.1"/>
    </source>
</evidence>
<dbReference type="OrthoDB" id="9774600at2"/>
<sequence>MSDAGAAGPDARAVDARAPRALSSRLIPIACGAVLLAVLAGLAYNLIGFPGLRAIGDYYRIDLDVYRLGGGVFMSGTPLYGEMPPTALGNTLPFTYPPISAVIFGPLSLMSLHWAGIVVTCLSLALLFGTIVLTLVSLGYSPRTLLLWAAGAVFAAAMILEPVFSTFDYGQINIVLMAFVAADCLPRKTPWPRGLLIGFVAAVKLTPAVFVLFFLFRKDFRAAVVSGISFLAFTALGFAATFSDSLQYWTKVLVDSDRIGRPAYPANQSITGMLARLGLDETIRSVGWIALSLVLLGVTFYAMRRAFAAHQTALALGVNAMFGLLVSPVSWSHHWVWTVPLLVALGTLAYRTRNVVALGFVGIGAVVLHFAPHWQLAVGRWSGLGWPLWDQVVASSYVWWGTAAIVVAAWATRPSTRLDRTTEKATDLEPA</sequence>
<evidence type="ECO:0000256" key="7">
    <source>
        <dbReference type="ARBA" id="ARBA00024033"/>
    </source>
</evidence>
<keyword evidence="2" id="KW-1003">Cell membrane</keyword>
<keyword evidence="10" id="KW-1185">Reference proteome</keyword>
<feature type="transmembrane region" description="Helical" evidence="8">
    <location>
        <begin position="332"/>
        <end position="350"/>
    </location>
</feature>
<dbReference type="EMBL" id="FZOW01000011">
    <property type="protein sequence ID" value="SNT22600.1"/>
    <property type="molecule type" value="Genomic_DNA"/>
</dbReference>
<comment type="subcellular location">
    <subcellularLocation>
        <location evidence="1">Cell membrane</location>
        <topology evidence="1">Multi-pass membrane protein</topology>
    </subcellularLocation>
</comment>
<evidence type="ECO:0000256" key="1">
    <source>
        <dbReference type="ARBA" id="ARBA00004651"/>
    </source>
</evidence>
<evidence type="ECO:0000313" key="10">
    <source>
        <dbReference type="Proteomes" id="UP000198327"/>
    </source>
</evidence>
<keyword evidence="6 8" id="KW-0472">Membrane</keyword>
<reference evidence="10" key="1">
    <citation type="submission" date="2017-06" db="EMBL/GenBank/DDBJ databases">
        <authorList>
            <person name="Varghese N."/>
            <person name="Submissions S."/>
        </authorList>
    </citation>
    <scope>NUCLEOTIDE SEQUENCE [LARGE SCALE GENOMIC DNA]</scope>
    <source>
        <strain evidence="10">JCM 23211</strain>
    </source>
</reference>
<keyword evidence="3 9" id="KW-0808">Transferase</keyword>
<dbReference type="RefSeq" id="WP_089249221.1">
    <property type="nucleotide sequence ID" value="NZ_FZOW01000011.1"/>
</dbReference>
<name>A0A239KX62_9NOCA</name>
<keyword evidence="4 8" id="KW-0812">Transmembrane</keyword>
<feature type="transmembrane region" description="Helical" evidence="8">
    <location>
        <begin position="195"/>
        <end position="216"/>
    </location>
</feature>
<feature type="transmembrane region" description="Helical" evidence="8">
    <location>
        <begin position="308"/>
        <end position="326"/>
    </location>
</feature>
<feature type="transmembrane region" description="Helical" evidence="8">
    <location>
        <begin position="392"/>
        <end position="411"/>
    </location>
</feature>
<organism evidence="9 10">
    <name type="scientific">Rhodococcoides kyotonense</name>
    <dbReference type="NCBI Taxonomy" id="398843"/>
    <lineage>
        <taxon>Bacteria</taxon>
        <taxon>Bacillati</taxon>
        <taxon>Actinomycetota</taxon>
        <taxon>Actinomycetes</taxon>
        <taxon>Mycobacteriales</taxon>
        <taxon>Nocardiaceae</taxon>
        <taxon>Rhodococcoides</taxon>
    </lineage>
</organism>
<feature type="transmembrane region" description="Helical" evidence="8">
    <location>
        <begin position="114"/>
        <end position="138"/>
    </location>
</feature>
<keyword evidence="9" id="KW-0328">Glycosyltransferase</keyword>
<dbReference type="STRING" id="398843.A3K89_00910"/>
<dbReference type="Pfam" id="PF09594">
    <property type="entry name" value="GT87"/>
    <property type="match status" value="1"/>
</dbReference>
<evidence type="ECO:0000256" key="5">
    <source>
        <dbReference type="ARBA" id="ARBA00022989"/>
    </source>
</evidence>
<feature type="transmembrane region" description="Helical" evidence="8">
    <location>
        <begin position="282"/>
        <end position="301"/>
    </location>
</feature>
<gene>
    <name evidence="9" type="ORF">SAMN05421642_111163</name>
</gene>
<dbReference type="Proteomes" id="UP000198327">
    <property type="component" value="Unassembled WGS sequence"/>
</dbReference>
<protein>
    <submittedName>
        <fullName evidence="9">Alpha-1,2-mannosyltransferase</fullName>
    </submittedName>
</protein>
<feature type="transmembrane region" description="Helical" evidence="8">
    <location>
        <begin position="355"/>
        <end position="372"/>
    </location>
</feature>
<dbReference type="AlphaFoldDB" id="A0A239KX62"/>
<feature type="transmembrane region" description="Helical" evidence="8">
    <location>
        <begin position="26"/>
        <end position="47"/>
    </location>
</feature>
<feature type="transmembrane region" description="Helical" evidence="8">
    <location>
        <begin position="223"/>
        <end position="242"/>
    </location>
</feature>
<dbReference type="GO" id="GO:0005886">
    <property type="term" value="C:plasma membrane"/>
    <property type="evidence" value="ECO:0007669"/>
    <property type="project" value="UniProtKB-SubCell"/>
</dbReference>
<dbReference type="GO" id="GO:0016758">
    <property type="term" value="F:hexosyltransferase activity"/>
    <property type="evidence" value="ECO:0007669"/>
    <property type="project" value="InterPro"/>
</dbReference>
<keyword evidence="5 8" id="KW-1133">Transmembrane helix</keyword>
<dbReference type="InterPro" id="IPR018584">
    <property type="entry name" value="GT87"/>
</dbReference>
<comment type="similarity">
    <text evidence="7">Belongs to the glycosyltransferase 87 family.</text>
</comment>
<accession>A0A239KX62</accession>
<evidence type="ECO:0000256" key="2">
    <source>
        <dbReference type="ARBA" id="ARBA00022475"/>
    </source>
</evidence>
<proteinExistence type="inferred from homology"/>
<evidence type="ECO:0000256" key="3">
    <source>
        <dbReference type="ARBA" id="ARBA00022679"/>
    </source>
</evidence>
<evidence type="ECO:0000256" key="6">
    <source>
        <dbReference type="ARBA" id="ARBA00023136"/>
    </source>
</evidence>
<feature type="transmembrane region" description="Helical" evidence="8">
    <location>
        <begin position="145"/>
        <end position="167"/>
    </location>
</feature>
<evidence type="ECO:0000256" key="4">
    <source>
        <dbReference type="ARBA" id="ARBA00022692"/>
    </source>
</evidence>
<evidence type="ECO:0000256" key="8">
    <source>
        <dbReference type="SAM" id="Phobius"/>
    </source>
</evidence>